<dbReference type="EMBL" id="LAZR01004883">
    <property type="protein sequence ID" value="KKN04720.1"/>
    <property type="molecule type" value="Genomic_DNA"/>
</dbReference>
<evidence type="ECO:0008006" key="4">
    <source>
        <dbReference type="Google" id="ProtNLM"/>
    </source>
</evidence>
<proteinExistence type="predicted"/>
<dbReference type="Gene3D" id="3.80.10.10">
    <property type="entry name" value="Ribonuclease Inhibitor"/>
    <property type="match status" value="1"/>
</dbReference>
<evidence type="ECO:0000256" key="2">
    <source>
        <dbReference type="ARBA" id="ARBA00022737"/>
    </source>
</evidence>
<dbReference type="InterPro" id="IPR050836">
    <property type="entry name" value="SDS22/Internalin_LRR"/>
</dbReference>
<evidence type="ECO:0000313" key="3">
    <source>
        <dbReference type="EMBL" id="KKN04720.1"/>
    </source>
</evidence>
<name>A0A0F9MBC5_9ZZZZ</name>
<dbReference type="InterPro" id="IPR025875">
    <property type="entry name" value="Leu-rich_rpt_4"/>
</dbReference>
<keyword evidence="2" id="KW-0677">Repeat</keyword>
<keyword evidence="1" id="KW-0433">Leucine-rich repeat</keyword>
<dbReference type="AlphaFoldDB" id="A0A0F9MBC5"/>
<dbReference type="PROSITE" id="PS51450">
    <property type="entry name" value="LRR"/>
    <property type="match status" value="6"/>
</dbReference>
<dbReference type="PANTHER" id="PTHR46652">
    <property type="entry name" value="LEUCINE-RICH REPEAT AND IQ DOMAIN-CONTAINING PROTEIN 1-RELATED"/>
    <property type="match status" value="1"/>
</dbReference>
<feature type="non-terminal residue" evidence="3">
    <location>
        <position position="1"/>
    </location>
</feature>
<dbReference type="SUPFAM" id="SSF52058">
    <property type="entry name" value="L domain-like"/>
    <property type="match status" value="1"/>
</dbReference>
<dbReference type="PANTHER" id="PTHR46652:SF3">
    <property type="entry name" value="LEUCINE-RICH REPEAT-CONTAINING PROTEIN 9"/>
    <property type="match status" value="1"/>
</dbReference>
<dbReference type="Pfam" id="PF12799">
    <property type="entry name" value="LRR_4"/>
    <property type="match status" value="3"/>
</dbReference>
<dbReference type="InterPro" id="IPR032675">
    <property type="entry name" value="LRR_dom_sf"/>
</dbReference>
<reference evidence="3" key="1">
    <citation type="journal article" date="2015" name="Nature">
        <title>Complex archaea that bridge the gap between prokaryotes and eukaryotes.</title>
        <authorList>
            <person name="Spang A."/>
            <person name="Saw J.H."/>
            <person name="Jorgensen S.L."/>
            <person name="Zaremba-Niedzwiedzka K."/>
            <person name="Martijn J."/>
            <person name="Lind A.E."/>
            <person name="van Eijk R."/>
            <person name="Schleper C."/>
            <person name="Guy L."/>
            <person name="Ettema T.J."/>
        </authorList>
    </citation>
    <scope>NUCLEOTIDE SEQUENCE</scope>
</reference>
<sequence length="991" mass="117212">VDIYHDEYHHTIDNLINVMQEYGDSKTFIKYLNNNKYFEEIFYPIWKEENYPLLGITDFIVEGLNSSDSELNRETNKFLSKIMELLHHLISVMRNNSYAAYVLYFLYSVFNKTSQKEMSIFIEKLTEFDRDEFKETLQELLAKNKGVFSLKHEQKIGNEIINLISISQEKNKKDLKKKFTSGYLPDIEYLIINSHIELREIKSFIKNLDNIRGIADFFGDSDELKTNPPQFIRDSLKLIIEKIDETGLKELFENFLPYIPPERLLIPHSWESFIIENNFFNELSSEELSSLLENPELNLFLKIIKLLVSYEEEKDIDYYWLQEGICEILLEKSHDAVKNSIKNIFQNKNLDEIYLLIKIDYDLLALLSDINIEFLELVILSLKNRPVYYHGEFNALTSLINKIGTRSPENLLKLFKKSVEIQNTYILIELMESNVFKYLNPEDVFSYFENNNFTVFDVISNRLKILYDSMSNRSRTDEIDYELEFPKLKNISYHLQELCKNNETFKDFIIKNLKLTLESENLRSLAITLELGFLSFIEEIPIAKEQAYKIYRNLLKMFEFIDNDYFINNEFLYYAEENLSDILRNLIDKHKKYHLLFIRAILDSFLEDTPKSILINLNFTLNNKVENASLLDYVNHHDFEQIFKEYETSEFQTKIVEVIGYYMEDKYLIEMADRFIEIIARILLKISQVSQINFSKLLDRIIELMPDSVKKEFKELLVIAIRFGYSDNKLYVLKEFVIEIFELVNKDSLVQAQYVTYGEDKLIIYDSVLEYECRSDEDKTIKFDMFQLQNFKLVKNLKKIKIWGNVKKIDGLMFHHDLEELDLGSTGLTEIHGLEKLPNLKILKLERNKISKIKGLEDLESLEYLDLTYNKIKIIEGLENLKKLEFLKLMGNQISEIKGLDNLINLKKLFINSNNIEFIKGLEPLTGLEELDLGYNKIRKIQGLENLVNLKRIHLMDNQIAKLKTRSLRDKNFPTAQDYVVFCQKSKKGYK</sequence>
<protein>
    <recommendedName>
        <fullName evidence="4">Leucine-rich repeat domain-containing protein</fullName>
    </recommendedName>
</protein>
<organism evidence="3">
    <name type="scientific">marine sediment metagenome</name>
    <dbReference type="NCBI Taxonomy" id="412755"/>
    <lineage>
        <taxon>unclassified sequences</taxon>
        <taxon>metagenomes</taxon>
        <taxon>ecological metagenomes</taxon>
    </lineage>
</organism>
<gene>
    <name evidence="3" type="ORF">LCGC14_1094530</name>
</gene>
<dbReference type="SMART" id="SM00365">
    <property type="entry name" value="LRR_SD22"/>
    <property type="match status" value="7"/>
</dbReference>
<dbReference type="SMART" id="SM00369">
    <property type="entry name" value="LRR_TYP"/>
    <property type="match status" value="5"/>
</dbReference>
<comment type="caution">
    <text evidence="3">The sequence shown here is derived from an EMBL/GenBank/DDBJ whole genome shotgun (WGS) entry which is preliminary data.</text>
</comment>
<accession>A0A0F9MBC5</accession>
<evidence type="ECO:0000256" key="1">
    <source>
        <dbReference type="ARBA" id="ARBA00022614"/>
    </source>
</evidence>
<dbReference type="InterPro" id="IPR001611">
    <property type="entry name" value="Leu-rich_rpt"/>
</dbReference>
<dbReference type="InterPro" id="IPR003591">
    <property type="entry name" value="Leu-rich_rpt_typical-subtyp"/>
</dbReference>